<dbReference type="Proteomes" id="UP000837801">
    <property type="component" value="Unassembled WGS sequence"/>
</dbReference>
<protein>
    <submittedName>
        <fullName evidence="2">Uncharacterized protein</fullName>
    </submittedName>
</protein>
<reference evidence="2" key="1">
    <citation type="submission" date="2022-03" db="EMBL/GenBank/DDBJ databases">
        <authorList>
            <person name="Legras J.-L."/>
            <person name="Devillers H."/>
            <person name="Grondin C."/>
        </authorList>
    </citation>
    <scope>NUCLEOTIDE SEQUENCE</scope>
    <source>
        <strain evidence="2">CLIB 1423</strain>
    </source>
</reference>
<evidence type="ECO:0000256" key="1">
    <source>
        <dbReference type="SAM" id="MobiDB-lite"/>
    </source>
</evidence>
<keyword evidence="3" id="KW-1185">Reference proteome</keyword>
<sequence>MKSHPHNIEDENIQEEIHTYQDQALDDGDDPLSNLHFQHSHLDFHQFFDSGVAPLSEDRIDSISESDFNFDMTPASKRTKISPNSEFSPPTLNQRPSSFSRSTHFKALPNALTKPLTIHTTSKEEFKRAVTLTEKHLEAMHNVELHVILQYNYSPDRQSSFLISSSILSLVANILRATGVKYFKNSTISTMEIELIRNQLHKISLKYYDQSISLLKNTILDPHFEIPIAIISSSLLTKVSMFESEDFSLPNTFSLGMVSIFQDLYNREDIGRLSNELSWTLDFLDFAAKASNFPTYNPQYLKEYIRKCESLGVALQEYFSIFPDDPKKRILTYNFNNLLNYVKMIDEVIFKDQDGRTGNLPIDKLYEILRRWYINIPPIAQIVGSLKHPIEKLIGYYYLAFSRSLENLFPQVRSTFILSFNGGIPLFFEFFYKHITKFEEFYASQLPDSLLFKLEELFSYALRIGTFFRKRFNILAIMFGDQRSDPEIRAEVIRKAINEVMVSEFDRTILKCINFPHIPSSLHISIPKSEEKKITPEIYYYNKNHYDWLIFEKDISNSSPVLRNPPGLTGKDSNKRKGSMLNPASTDPLLNFHLKNTLSLDIPSLEANEGRWPPKLDILQQNNNVDYSVWFEWNTRKSILKHLESEYRDLFQNFNNPPLPHSFRTLSPESWFYPEDCNPTRLVEADRIRIYKRRVIKNKISLKVKIQTILDNESRRKGLIVSAKEVKPTNGDIFYNDLDEALYN</sequence>
<proteinExistence type="predicted"/>
<comment type="caution">
    <text evidence="2">The sequence shown here is derived from an EMBL/GenBank/DDBJ whole genome shotgun (WGS) entry which is preliminary data.</text>
</comment>
<dbReference type="AlphaFoldDB" id="A0A9P0VZ29"/>
<organism evidence="2 3">
    <name type="scientific">[Candida] railenensis</name>
    <dbReference type="NCBI Taxonomy" id="45579"/>
    <lineage>
        <taxon>Eukaryota</taxon>
        <taxon>Fungi</taxon>
        <taxon>Dikarya</taxon>
        <taxon>Ascomycota</taxon>
        <taxon>Saccharomycotina</taxon>
        <taxon>Pichiomycetes</taxon>
        <taxon>Debaryomycetaceae</taxon>
        <taxon>Kurtzmaniella</taxon>
    </lineage>
</organism>
<gene>
    <name evidence="2" type="ORF">CLIB1423_09S02960</name>
</gene>
<dbReference type="OrthoDB" id="416217at2759"/>
<feature type="compositionally biased region" description="Polar residues" evidence="1">
    <location>
        <begin position="81"/>
        <end position="100"/>
    </location>
</feature>
<evidence type="ECO:0000313" key="3">
    <source>
        <dbReference type="Proteomes" id="UP000837801"/>
    </source>
</evidence>
<dbReference type="EMBL" id="CAKXYY010000009">
    <property type="protein sequence ID" value="CAH2353108.1"/>
    <property type="molecule type" value="Genomic_DNA"/>
</dbReference>
<evidence type="ECO:0000313" key="2">
    <source>
        <dbReference type="EMBL" id="CAH2353108.1"/>
    </source>
</evidence>
<accession>A0A9P0VZ29</accession>
<name>A0A9P0VZ29_9ASCO</name>
<feature type="region of interest" description="Disordered" evidence="1">
    <location>
        <begin position="74"/>
        <end position="100"/>
    </location>
</feature>